<feature type="region of interest" description="Disordered" evidence="1">
    <location>
        <begin position="856"/>
        <end position="878"/>
    </location>
</feature>
<reference evidence="3" key="1">
    <citation type="submission" date="2022-08" db="EMBL/GenBank/DDBJ databases">
        <authorList>
            <consortium name="DOE Joint Genome Institute"/>
            <person name="Min B."/>
            <person name="Riley R."/>
            <person name="Sierra-Patev S."/>
            <person name="Naranjo-Ortiz M."/>
            <person name="Looney B."/>
            <person name="Konkel Z."/>
            <person name="Slot J.C."/>
            <person name="Sakamoto Y."/>
            <person name="Steenwyk J.L."/>
            <person name="Rokas A."/>
            <person name="Carro J."/>
            <person name="Camarero S."/>
            <person name="Ferreira P."/>
            <person name="Molpeceres G."/>
            <person name="Ruiz-Duenas F.J."/>
            <person name="Serrano A."/>
            <person name="Henrissat B."/>
            <person name="Drula E."/>
            <person name="Hughes K.W."/>
            <person name="Mata J.L."/>
            <person name="Ishikawa N.K."/>
            <person name="Vargas-Isla R."/>
            <person name="Ushijima S."/>
            <person name="Smith C.A."/>
            <person name="Ahrendt S."/>
            <person name="Andreopoulos W."/>
            <person name="He G."/>
            <person name="Labutti K."/>
            <person name="Lipzen A."/>
            <person name="Ng V."/>
            <person name="Sandor L."/>
            <person name="Barry K."/>
            <person name="Martinez A.T."/>
            <person name="Xiao Y."/>
            <person name="Gibbons J.G."/>
            <person name="Terashima K."/>
            <person name="Hibbett D.S."/>
            <person name="Grigoriev I.V."/>
        </authorList>
    </citation>
    <scope>NUCLEOTIDE SEQUENCE</scope>
    <source>
        <strain evidence="3">TFB10827</strain>
    </source>
</reference>
<feature type="region of interest" description="Disordered" evidence="1">
    <location>
        <begin position="411"/>
        <end position="577"/>
    </location>
</feature>
<proteinExistence type="predicted"/>
<accession>A0ABQ8Q7U2</accession>
<evidence type="ECO:0000313" key="3">
    <source>
        <dbReference type="EMBL" id="KAJ3994591.1"/>
    </source>
</evidence>
<feature type="compositionally biased region" description="Low complexity" evidence="1">
    <location>
        <begin position="696"/>
        <end position="721"/>
    </location>
</feature>
<feature type="region of interest" description="Disordered" evidence="1">
    <location>
        <begin position="248"/>
        <end position="277"/>
    </location>
</feature>
<dbReference type="EMBL" id="MU790695">
    <property type="protein sequence ID" value="KAJ3994591.1"/>
    <property type="molecule type" value="Genomic_DNA"/>
</dbReference>
<keyword evidence="4" id="KW-1185">Reference proteome</keyword>
<comment type="caution">
    <text evidence="3">The sequence shown here is derived from an EMBL/GenBank/DDBJ whole genome shotgun (WGS) entry which is preliminary data.</text>
</comment>
<feature type="domain" description="BHLH" evidence="2">
    <location>
        <begin position="728"/>
        <end position="827"/>
    </location>
</feature>
<gene>
    <name evidence="3" type="ORF">F5050DRAFT_1809453</name>
</gene>
<feature type="compositionally biased region" description="Low complexity" evidence="1">
    <location>
        <begin position="369"/>
        <end position="378"/>
    </location>
</feature>
<feature type="compositionally biased region" description="Low complexity" evidence="1">
    <location>
        <begin position="906"/>
        <end position="915"/>
    </location>
</feature>
<sequence>MDSLGSDLQDLEHHQLPSSADLFYPGDHKLDMNSASDHTQHKDTGGGAASNNSLSVNSPFLNGAGGNNMGMVIAALQSLGGNSRTPNRSDGETQAAAHNEDSGVGQGQGQLREQIILEQFKLAQLKQLQEIQQQIFQQQMALLNSGTASLESQPRDQTQRGFHGLPTPGSSTEIRPSQPIPVEFVSPMLLNYNDMDSSSVMSLEMSGQNPYPRNNSASHTPVFSPHDPVGLDLDMNNFAAAHSQFSAGDSTVTGNRFPSSSPFSANPSNSNSSSSGNVRTHDYYFAHRGTASAPAHIAFGNPYHSSQNGMNMHGSINALNMSSEPSSPLHSELDFDVSPLTSPWLGAKMTGNGTGSNGRVQPYGHHHQNQSQNRNQNQMLPHSTTHAGMKRAASPSTADIDVDIVFGGASDEIGRSRKRQASISQSPNAMRPLTSKNTSSKSSRAPGSGSRSMNSTPLLRGTDPNANSRPRKGSVISSSPLAMAMGQAGMSGISGFPRMPSPAVESSSSRSSSKGGTNRNNHSENTPSGNGDNSNMGYAIVGDSPSPVDLSLSMPPPAAPASAFGATGTSSGSKLPESLVPVTPASIMNLGNSFVGLGSGLGNATQTQPVIHTQNLNTNAGSPSGGTLNTSNNSTSNYGAAAGSAKSTMKGPGRGSKNDKNDTGATGPRKSGRKAGVAAGIGDNTGLKHILPAANPSHPSLSLRPSSNSSSISAAATSSTTTIVPVKERKTSHKAAEQKRRDSLKTTFDDLRGLLPPIPLPTDGDSKSGGAAAVDDETGIGFMALAKASLLPGALPPRGPPKAGEGPNKGVSKLQLLVCGNEYIRVLKGRVDRRDEEVEKLRREVRRLRSKLEESGLAEVKEDSGGGGGGGRDGNEKQGEFLYKYGEMLDLDRDLDAVEVLESMRISSSGLSPSLSGGGSLIGVDEDEED</sequence>
<feature type="compositionally biased region" description="Polar residues" evidence="1">
    <location>
        <begin position="421"/>
        <end position="438"/>
    </location>
</feature>
<evidence type="ECO:0000259" key="2">
    <source>
        <dbReference type="PROSITE" id="PS50888"/>
    </source>
</evidence>
<feature type="region of interest" description="Disordered" evidence="1">
    <location>
        <begin position="614"/>
        <end position="773"/>
    </location>
</feature>
<feature type="compositionally biased region" description="Low complexity" evidence="1">
    <location>
        <begin position="621"/>
        <end position="645"/>
    </location>
</feature>
<feature type="compositionally biased region" description="Low complexity" evidence="1">
    <location>
        <begin position="439"/>
        <end position="452"/>
    </location>
</feature>
<dbReference type="InterPro" id="IPR011598">
    <property type="entry name" value="bHLH_dom"/>
</dbReference>
<feature type="region of interest" description="Disordered" evidence="1">
    <location>
        <begin position="1"/>
        <end position="53"/>
    </location>
</feature>
<evidence type="ECO:0000313" key="4">
    <source>
        <dbReference type="Proteomes" id="UP001163828"/>
    </source>
</evidence>
<feature type="compositionally biased region" description="Low complexity" evidence="1">
    <location>
        <begin position="257"/>
        <end position="275"/>
    </location>
</feature>
<feature type="region of interest" description="Disordered" evidence="1">
    <location>
        <begin position="906"/>
        <end position="930"/>
    </location>
</feature>
<dbReference type="PROSITE" id="PS50888">
    <property type="entry name" value="BHLH"/>
    <property type="match status" value="1"/>
</dbReference>
<dbReference type="Pfam" id="PF00010">
    <property type="entry name" value="HLH"/>
    <property type="match status" value="1"/>
</dbReference>
<organism evidence="3 4">
    <name type="scientific">Lentinula boryana</name>
    <dbReference type="NCBI Taxonomy" id="40481"/>
    <lineage>
        <taxon>Eukaryota</taxon>
        <taxon>Fungi</taxon>
        <taxon>Dikarya</taxon>
        <taxon>Basidiomycota</taxon>
        <taxon>Agaricomycotina</taxon>
        <taxon>Agaricomycetes</taxon>
        <taxon>Agaricomycetidae</taxon>
        <taxon>Agaricales</taxon>
        <taxon>Marasmiineae</taxon>
        <taxon>Omphalotaceae</taxon>
        <taxon>Lentinula</taxon>
    </lineage>
</organism>
<feature type="compositionally biased region" description="Polar residues" evidence="1">
    <location>
        <begin position="203"/>
        <end position="221"/>
    </location>
</feature>
<feature type="region of interest" description="Disordered" evidence="1">
    <location>
        <begin position="203"/>
        <end position="222"/>
    </location>
</feature>
<feature type="region of interest" description="Disordered" evidence="1">
    <location>
        <begin position="147"/>
        <end position="177"/>
    </location>
</feature>
<feature type="compositionally biased region" description="Polar residues" evidence="1">
    <location>
        <begin position="514"/>
        <end position="536"/>
    </location>
</feature>
<feature type="region of interest" description="Disordered" evidence="1">
    <location>
        <begin position="80"/>
        <end position="107"/>
    </location>
</feature>
<dbReference type="Gene3D" id="4.10.280.10">
    <property type="entry name" value="Helix-loop-helix DNA-binding domain"/>
    <property type="match status" value="1"/>
</dbReference>
<feature type="compositionally biased region" description="Low complexity" evidence="1">
    <location>
        <begin position="560"/>
        <end position="573"/>
    </location>
</feature>
<dbReference type="SUPFAM" id="SSF47459">
    <property type="entry name" value="HLH, helix-loop-helix DNA-binding domain"/>
    <property type="match status" value="1"/>
</dbReference>
<feature type="compositionally biased region" description="Basic and acidic residues" evidence="1">
    <location>
        <begin position="726"/>
        <end position="752"/>
    </location>
</feature>
<dbReference type="InterPro" id="IPR036638">
    <property type="entry name" value="HLH_DNA-bd_sf"/>
</dbReference>
<dbReference type="SMART" id="SM00353">
    <property type="entry name" value="HLH"/>
    <property type="match status" value="1"/>
</dbReference>
<protein>
    <recommendedName>
        <fullName evidence="2">BHLH domain-containing protein</fullName>
    </recommendedName>
</protein>
<name>A0ABQ8Q7U2_9AGAR</name>
<evidence type="ECO:0000256" key="1">
    <source>
        <dbReference type="SAM" id="MobiDB-lite"/>
    </source>
</evidence>
<feature type="region of interest" description="Disordered" evidence="1">
    <location>
        <begin position="350"/>
        <end position="396"/>
    </location>
</feature>
<dbReference type="Proteomes" id="UP001163828">
    <property type="component" value="Unassembled WGS sequence"/>
</dbReference>